<sequence length="315" mass="36306">MIINDDFRLRSPKTESTRQRFRGVLKIILQLQISLMDTHPGQSCATLPINFFKIIIETNVERIKLPNKFTRRYGGGLSNPVSLKSPDIKEWVVHWTKENGDIWLEKGWKEFVENYSLVRGHLVLFKYAGTSNIDVLILDQSGLELDYSSSESVRQRNVERDPNVLKLLAVEGICSDQRAIVSKTIKQKPEDVNPTQSGTCLNMPPLKRAQQITTKFKSSHVYFTLVIRKSKFEKYAATHVPRFLDCVNGKQDVMLKMGDKLWCVNLVRGRDKRYDRFCSGWSIFAQESKLESGDVCIFELIKPEVPLLQVHVFKR</sequence>
<dbReference type="InterPro" id="IPR003340">
    <property type="entry name" value="B3_DNA-bd"/>
</dbReference>
<keyword evidence="5" id="KW-0539">Nucleus</keyword>
<dbReference type="EMBL" id="OY731407">
    <property type="protein sequence ID" value="CAJ1977584.1"/>
    <property type="molecule type" value="Genomic_DNA"/>
</dbReference>
<keyword evidence="2" id="KW-0805">Transcription regulation</keyword>
<evidence type="ECO:0000259" key="6">
    <source>
        <dbReference type="PROSITE" id="PS50863"/>
    </source>
</evidence>
<keyword evidence="8" id="KW-1185">Reference proteome</keyword>
<protein>
    <recommendedName>
        <fullName evidence="6">TF-B3 domain-containing protein</fullName>
    </recommendedName>
</protein>
<name>A0AA87B9Y0_9FABA</name>
<accession>A0AA87B9Y0</accession>
<evidence type="ECO:0000256" key="2">
    <source>
        <dbReference type="ARBA" id="ARBA00023015"/>
    </source>
</evidence>
<comment type="subcellular location">
    <subcellularLocation>
        <location evidence="1">Nucleus</location>
    </subcellularLocation>
</comment>
<evidence type="ECO:0000256" key="5">
    <source>
        <dbReference type="ARBA" id="ARBA00023242"/>
    </source>
</evidence>
<dbReference type="PROSITE" id="PS50863">
    <property type="entry name" value="B3"/>
    <property type="match status" value="2"/>
</dbReference>
<feature type="domain" description="TF-B3" evidence="6">
    <location>
        <begin position="48"/>
        <end position="141"/>
    </location>
</feature>
<dbReference type="GO" id="GO:0005634">
    <property type="term" value="C:nucleus"/>
    <property type="evidence" value="ECO:0007669"/>
    <property type="project" value="UniProtKB-SubCell"/>
</dbReference>
<gene>
    <name evidence="7" type="ORF">AYBTSS11_LOCUS29751</name>
</gene>
<proteinExistence type="predicted"/>
<evidence type="ECO:0000313" key="8">
    <source>
        <dbReference type="Proteomes" id="UP001189624"/>
    </source>
</evidence>
<dbReference type="SMART" id="SM01019">
    <property type="entry name" value="B3"/>
    <property type="match status" value="2"/>
</dbReference>
<dbReference type="CDD" id="cd10017">
    <property type="entry name" value="B3_DNA"/>
    <property type="match status" value="2"/>
</dbReference>
<dbReference type="InterPro" id="IPR015300">
    <property type="entry name" value="DNA-bd_pseudobarrel_sf"/>
</dbReference>
<keyword evidence="4" id="KW-0804">Transcription</keyword>
<evidence type="ECO:0000256" key="3">
    <source>
        <dbReference type="ARBA" id="ARBA00023125"/>
    </source>
</evidence>
<dbReference type="InterPro" id="IPR050655">
    <property type="entry name" value="Plant_B3_domain"/>
</dbReference>
<dbReference type="Gene3D" id="2.40.330.10">
    <property type="entry name" value="DNA-binding pseudobarrel domain"/>
    <property type="match status" value="2"/>
</dbReference>
<dbReference type="AlphaFoldDB" id="A0AA87B9Y0"/>
<dbReference type="GO" id="GO:0003677">
    <property type="term" value="F:DNA binding"/>
    <property type="evidence" value="ECO:0007669"/>
    <property type="project" value="UniProtKB-KW"/>
</dbReference>
<reference evidence="7" key="1">
    <citation type="submission" date="2023-10" db="EMBL/GenBank/DDBJ databases">
        <authorList>
            <person name="Domelevo Entfellner J.-B."/>
        </authorList>
    </citation>
    <scope>NUCLEOTIDE SEQUENCE</scope>
</reference>
<evidence type="ECO:0000256" key="1">
    <source>
        <dbReference type="ARBA" id="ARBA00004123"/>
    </source>
</evidence>
<dbReference type="Pfam" id="PF02362">
    <property type="entry name" value="B3"/>
    <property type="match status" value="2"/>
</dbReference>
<evidence type="ECO:0000256" key="4">
    <source>
        <dbReference type="ARBA" id="ARBA00023163"/>
    </source>
</evidence>
<evidence type="ECO:0000313" key="7">
    <source>
        <dbReference type="EMBL" id="CAJ1977584.1"/>
    </source>
</evidence>
<feature type="domain" description="TF-B3" evidence="6">
    <location>
        <begin position="223"/>
        <end position="315"/>
    </location>
</feature>
<dbReference type="PANTHER" id="PTHR31920">
    <property type="entry name" value="B3 DOMAIN-CONTAINING"/>
    <property type="match status" value="1"/>
</dbReference>
<dbReference type="PANTHER" id="PTHR31920:SF117">
    <property type="entry name" value="TRANSCRIPTIONAL FACTOR FAMILY PROTEIN, PUTATIVE-RELATED"/>
    <property type="match status" value="1"/>
</dbReference>
<dbReference type="Proteomes" id="UP001189624">
    <property type="component" value="Chromosome 10"/>
</dbReference>
<dbReference type="Gramene" id="rna-AYBTSS11_LOCUS29751">
    <property type="protein sequence ID" value="CAJ1977584.1"/>
    <property type="gene ID" value="gene-AYBTSS11_LOCUS29751"/>
</dbReference>
<keyword evidence="3" id="KW-0238">DNA-binding</keyword>
<dbReference type="SUPFAM" id="SSF101936">
    <property type="entry name" value="DNA-binding pseudobarrel domain"/>
    <property type="match status" value="2"/>
</dbReference>
<organism evidence="7 8">
    <name type="scientific">Sphenostylis stenocarpa</name>
    <dbReference type="NCBI Taxonomy" id="92480"/>
    <lineage>
        <taxon>Eukaryota</taxon>
        <taxon>Viridiplantae</taxon>
        <taxon>Streptophyta</taxon>
        <taxon>Embryophyta</taxon>
        <taxon>Tracheophyta</taxon>
        <taxon>Spermatophyta</taxon>
        <taxon>Magnoliopsida</taxon>
        <taxon>eudicotyledons</taxon>
        <taxon>Gunneridae</taxon>
        <taxon>Pentapetalae</taxon>
        <taxon>rosids</taxon>
        <taxon>fabids</taxon>
        <taxon>Fabales</taxon>
        <taxon>Fabaceae</taxon>
        <taxon>Papilionoideae</taxon>
        <taxon>50 kb inversion clade</taxon>
        <taxon>NPAAA clade</taxon>
        <taxon>indigoferoid/millettioid clade</taxon>
        <taxon>Phaseoleae</taxon>
        <taxon>Sphenostylis</taxon>
    </lineage>
</organism>